<comment type="caution">
    <text evidence="1">The sequence shown here is derived from an EMBL/GenBank/DDBJ whole genome shotgun (WGS) entry which is preliminary data.</text>
</comment>
<organism evidence="1">
    <name type="scientific">marine sediment metagenome</name>
    <dbReference type="NCBI Taxonomy" id="412755"/>
    <lineage>
        <taxon>unclassified sequences</taxon>
        <taxon>metagenomes</taxon>
        <taxon>ecological metagenomes</taxon>
    </lineage>
</organism>
<gene>
    <name evidence="1" type="ORF">LCGC14_0304240</name>
</gene>
<name>A0A0F9TU90_9ZZZZ</name>
<protein>
    <submittedName>
        <fullName evidence="1">Uncharacterized protein</fullName>
    </submittedName>
</protein>
<reference evidence="1" key="1">
    <citation type="journal article" date="2015" name="Nature">
        <title>Complex archaea that bridge the gap between prokaryotes and eukaryotes.</title>
        <authorList>
            <person name="Spang A."/>
            <person name="Saw J.H."/>
            <person name="Jorgensen S.L."/>
            <person name="Zaremba-Niedzwiedzka K."/>
            <person name="Martijn J."/>
            <person name="Lind A.E."/>
            <person name="van Eijk R."/>
            <person name="Schleper C."/>
            <person name="Guy L."/>
            <person name="Ettema T.J."/>
        </authorList>
    </citation>
    <scope>NUCLEOTIDE SEQUENCE</scope>
</reference>
<dbReference type="EMBL" id="LAZR01000193">
    <property type="protein sequence ID" value="KKN82884.1"/>
    <property type="molecule type" value="Genomic_DNA"/>
</dbReference>
<accession>A0A0F9TU90</accession>
<proteinExistence type="predicted"/>
<dbReference type="AlphaFoldDB" id="A0A0F9TU90"/>
<sequence length="245" mass="26210">MTTPYEIQITLSGPDITTLKNEGWSLFAFKSVKTTAGGAEPVLWFKTQTFMQTTKVDWTESYQAYVSTSAIVPNGSIDAETDLAVNLGQTITVDKDGNLSAASSGEDGVVTLSNPVSGGQWTSGLSQEAEGVFVPMCALTLHGMTEELIAPIEKVLLMFATAKFNTGQVIYQSFSQGLLVDLTSAPAVNGIKSRSVGYVLNDGWNWNDATWAQPTPAKAVLGDLLIEQDSGLARSARLRRHRAAA</sequence>
<evidence type="ECO:0000313" key="1">
    <source>
        <dbReference type="EMBL" id="KKN82884.1"/>
    </source>
</evidence>